<protein>
    <submittedName>
        <fullName evidence="2">Uncharacterized protein</fullName>
    </submittedName>
</protein>
<keyword evidence="1" id="KW-0812">Transmembrane</keyword>
<keyword evidence="3" id="KW-1185">Reference proteome</keyword>
<dbReference type="KEGG" id="trg:TRUGW13939_05994"/>
<accession>A0A7H8QYL7</accession>
<reference evidence="3" key="1">
    <citation type="submission" date="2020-06" db="EMBL/GenBank/DDBJ databases">
        <title>A chromosome-scale genome assembly of Talaromyces rugulosus W13939.</title>
        <authorList>
            <person name="Wang B."/>
            <person name="Guo L."/>
            <person name="Ye K."/>
            <person name="Wang L."/>
        </authorList>
    </citation>
    <scope>NUCLEOTIDE SEQUENCE [LARGE SCALE GENOMIC DNA]</scope>
    <source>
        <strain evidence="3">W13939</strain>
    </source>
</reference>
<sequence length="70" mass="7769">MIPISQGGSTIPWNSPAGITMLTFGAMLFAVFLIGEWRRVKLPLLPMPLFQYNYSTNILLGANILIGRVF</sequence>
<evidence type="ECO:0000313" key="2">
    <source>
        <dbReference type="EMBL" id="QKX58866.1"/>
    </source>
</evidence>
<keyword evidence="1" id="KW-0472">Membrane</keyword>
<proteinExistence type="predicted"/>
<dbReference type="EMBL" id="CP055900">
    <property type="protein sequence ID" value="QKX58866.1"/>
    <property type="molecule type" value="Genomic_DNA"/>
</dbReference>
<dbReference type="GeneID" id="55993490"/>
<evidence type="ECO:0000313" key="3">
    <source>
        <dbReference type="Proteomes" id="UP000509510"/>
    </source>
</evidence>
<gene>
    <name evidence="2" type="ORF">TRUGW13939_05994</name>
</gene>
<feature type="transmembrane region" description="Helical" evidence="1">
    <location>
        <begin position="17"/>
        <end position="35"/>
    </location>
</feature>
<dbReference type="Proteomes" id="UP000509510">
    <property type="component" value="Chromosome III"/>
</dbReference>
<keyword evidence="1" id="KW-1133">Transmembrane helix</keyword>
<dbReference type="AlphaFoldDB" id="A0A7H8QYL7"/>
<evidence type="ECO:0000256" key="1">
    <source>
        <dbReference type="SAM" id="Phobius"/>
    </source>
</evidence>
<dbReference type="RefSeq" id="XP_035345044.1">
    <property type="nucleotide sequence ID" value="XM_035489151.1"/>
</dbReference>
<name>A0A7H8QYL7_TALRU</name>
<organism evidence="2 3">
    <name type="scientific">Talaromyces rugulosus</name>
    <name type="common">Penicillium rugulosum</name>
    <dbReference type="NCBI Taxonomy" id="121627"/>
    <lineage>
        <taxon>Eukaryota</taxon>
        <taxon>Fungi</taxon>
        <taxon>Dikarya</taxon>
        <taxon>Ascomycota</taxon>
        <taxon>Pezizomycotina</taxon>
        <taxon>Eurotiomycetes</taxon>
        <taxon>Eurotiomycetidae</taxon>
        <taxon>Eurotiales</taxon>
        <taxon>Trichocomaceae</taxon>
        <taxon>Talaromyces</taxon>
        <taxon>Talaromyces sect. Islandici</taxon>
    </lineage>
</organism>